<name>A0A4Y2F9W0_ARAVE</name>
<evidence type="ECO:0000256" key="1">
    <source>
        <dbReference type="ARBA" id="ARBA00012493"/>
    </source>
</evidence>
<dbReference type="AlphaFoldDB" id="A0A4Y2F9W0"/>
<dbReference type="InterPro" id="IPR050951">
    <property type="entry name" value="Retrovirus_Pol_polyprotein"/>
</dbReference>
<gene>
    <name evidence="3" type="ORF">AVEN_40968_1</name>
</gene>
<feature type="domain" description="Integrase zinc-binding" evidence="2">
    <location>
        <begin position="101"/>
        <end position="155"/>
    </location>
</feature>
<organism evidence="3 4">
    <name type="scientific">Araneus ventricosus</name>
    <name type="common">Orbweaver spider</name>
    <name type="synonym">Epeira ventricosa</name>
    <dbReference type="NCBI Taxonomy" id="182803"/>
    <lineage>
        <taxon>Eukaryota</taxon>
        <taxon>Metazoa</taxon>
        <taxon>Ecdysozoa</taxon>
        <taxon>Arthropoda</taxon>
        <taxon>Chelicerata</taxon>
        <taxon>Arachnida</taxon>
        <taxon>Araneae</taxon>
        <taxon>Araneomorphae</taxon>
        <taxon>Entelegynae</taxon>
        <taxon>Araneoidea</taxon>
        <taxon>Araneidae</taxon>
        <taxon>Araneus</taxon>
    </lineage>
</organism>
<dbReference type="EMBL" id="BGPR01000858">
    <property type="protein sequence ID" value="GBM38092.1"/>
    <property type="molecule type" value="Genomic_DNA"/>
</dbReference>
<evidence type="ECO:0000259" key="2">
    <source>
        <dbReference type="Pfam" id="PF17921"/>
    </source>
</evidence>
<dbReference type="Proteomes" id="UP000499080">
    <property type="component" value="Unassembled WGS sequence"/>
</dbReference>
<evidence type="ECO:0000313" key="4">
    <source>
        <dbReference type="Proteomes" id="UP000499080"/>
    </source>
</evidence>
<dbReference type="InterPro" id="IPR041588">
    <property type="entry name" value="Integrase_H2C2"/>
</dbReference>
<dbReference type="PANTHER" id="PTHR37984">
    <property type="entry name" value="PROTEIN CBG26694"/>
    <property type="match status" value="1"/>
</dbReference>
<reference evidence="3 4" key="1">
    <citation type="journal article" date="2019" name="Sci. Rep.">
        <title>Orb-weaving spider Araneus ventricosus genome elucidates the spidroin gene catalogue.</title>
        <authorList>
            <person name="Kono N."/>
            <person name="Nakamura H."/>
            <person name="Ohtoshi R."/>
            <person name="Moran D.A.P."/>
            <person name="Shinohara A."/>
            <person name="Yoshida Y."/>
            <person name="Fujiwara M."/>
            <person name="Mori M."/>
            <person name="Tomita M."/>
            <person name="Arakawa K."/>
        </authorList>
    </citation>
    <scope>NUCLEOTIDE SEQUENCE [LARGE SCALE GENOMIC DNA]</scope>
</reference>
<comment type="caution">
    <text evidence="3">The sequence shown here is derived from an EMBL/GenBank/DDBJ whole genome shotgun (WGS) entry which is preliminary data.</text>
</comment>
<proteinExistence type="predicted"/>
<dbReference type="GO" id="GO:0003964">
    <property type="term" value="F:RNA-directed DNA polymerase activity"/>
    <property type="evidence" value="ECO:0007669"/>
    <property type="project" value="UniProtKB-EC"/>
</dbReference>
<sequence>MQKRDPTPKIARGALLLEEFEYQIVHRSGQQMRHIDALSRNAVCMVTRSQSEITRKIAAAQEADERIHLLKTLVEKGLRDDCLMQENVLFLQGGGRELIVVPEAMELEIIRGVHNEGHFAEENTEDLLKRDFYISNVKNKIEQVTMNCIECILCNRKRGKGGLLNPIPDDNIPLSTSHVDFIGPLPSTNKRY</sequence>
<accession>A0A4Y2F9W0</accession>
<dbReference type="OrthoDB" id="6418862at2759"/>
<evidence type="ECO:0000313" key="3">
    <source>
        <dbReference type="EMBL" id="GBM38092.1"/>
    </source>
</evidence>
<keyword evidence="4" id="KW-1185">Reference proteome</keyword>
<dbReference type="Pfam" id="PF17921">
    <property type="entry name" value="Integrase_H2C2"/>
    <property type="match status" value="1"/>
</dbReference>
<protein>
    <recommendedName>
        <fullName evidence="1">RNA-directed DNA polymerase</fullName>
        <ecNumber evidence="1">2.7.7.49</ecNumber>
    </recommendedName>
</protein>
<dbReference type="Gene3D" id="1.10.340.70">
    <property type="match status" value="1"/>
</dbReference>
<dbReference type="PANTHER" id="PTHR37984:SF5">
    <property type="entry name" value="PROTEIN NYNRIN-LIKE"/>
    <property type="match status" value="1"/>
</dbReference>
<dbReference type="EC" id="2.7.7.49" evidence="1"/>